<evidence type="ECO:0000313" key="10">
    <source>
        <dbReference type="Proteomes" id="UP000631114"/>
    </source>
</evidence>
<dbReference type="GO" id="GO:0003735">
    <property type="term" value="F:structural constituent of ribosome"/>
    <property type="evidence" value="ECO:0007669"/>
    <property type="project" value="InterPro"/>
</dbReference>
<keyword evidence="4" id="KW-0238">DNA-binding</keyword>
<keyword evidence="10" id="KW-1185">Reference proteome</keyword>
<keyword evidence="3" id="KW-0805">Transcription regulation</keyword>
<dbReference type="FunFam" id="2.30.170.20:FF:000003">
    <property type="entry name" value="60S ribosomal protein L24"/>
    <property type="match status" value="1"/>
</dbReference>
<dbReference type="Pfam" id="PF02365">
    <property type="entry name" value="NAM"/>
    <property type="match status" value="1"/>
</dbReference>
<dbReference type="Gene3D" id="6.10.250.1270">
    <property type="match status" value="1"/>
</dbReference>
<keyword evidence="6" id="KW-0539">Nucleus</keyword>
<dbReference type="EMBL" id="JADFTS010000008">
    <property type="protein sequence ID" value="KAF9594317.1"/>
    <property type="molecule type" value="Genomic_DNA"/>
</dbReference>
<dbReference type="GO" id="GO:0002181">
    <property type="term" value="P:cytoplasmic translation"/>
    <property type="evidence" value="ECO:0007669"/>
    <property type="project" value="TreeGrafter"/>
</dbReference>
<dbReference type="InterPro" id="IPR038630">
    <property type="entry name" value="L24e/L24_sf"/>
</dbReference>
<evidence type="ECO:0000256" key="4">
    <source>
        <dbReference type="ARBA" id="ARBA00023125"/>
    </source>
</evidence>
<evidence type="ECO:0000256" key="1">
    <source>
        <dbReference type="ARBA" id="ARBA00005647"/>
    </source>
</evidence>
<reference evidence="9 10" key="1">
    <citation type="submission" date="2020-10" db="EMBL/GenBank/DDBJ databases">
        <title>The Coptis chinensis genome and diversification of protoberbering-type alkaloids.</title>
        <authorList>
            <person name="Wang B."/>
            <person name="Shu S."/>
            <person name="Song C."/>
            <person name="Liu Y."/>
        </authorList>
    </citation>
    <scope>NUCLEOTIDE SEQUENCE [LARGE SCALE GENOMIC DNA]</scope>
    <source>
        <strain evidence="9">HL-2020</strain>
        <tissue evidence="9">Leaf</tissue>
    </source>
</reference>
<dbReference type="GO" id="GO:0022625">
    <property type="term" value="C:cytosolic large ribosomal subunit"/>
    <property type="evidence" value="ECO:0007669"/>
    <property type="project" value="TreeGrafter"/>
</dbReference>
<dbReference type="Proteomes" id="UP000631114">
    <property type="component" value="Unassembled WGS sequence"/>
</dbReference>
<feature type="domain" description="NAC" evidence="8">
    <location>
        <begin position="67"/>
        <end position="215"/>
    </location>
</feature>
<name>A0A835H9T1_9MAGN</name>
<comment type="caution">
    <text evidence="9">The sequence shown here is derived from an EMBL/GenBank/DDBJ whole genome shotgun (WGS) entry which is preliminary data.</text>
</comment>
<keyword evidence="2" id="KW-0689">Ribosomal protein</keyword>
<dbReference type="InterPro" id="IPR036093">
    <property type="entry name" value="NAC_dom_sf"/>
</dbReference>
<evidence type="ECO:0000256" key="3">
    <source>
        <dbReference type="ARBA" id="ARBA00023015"/>
    </source>
</evidence>
<evidence type="ECO:0000256" key="5">
    <source>
        <dbReference type="ARBA" id="ARBA00023163"/>
    </source>
</evidence>
<dbReference type="GO" id="GO:0003729">
    <property type="term" value="F:mRNA binding"/>
    <property type="evidence" value="ECO:0007669"/>
    <property type="project" value="TreeGrafter"/>
</dbReference>
<dbReference type="Gene3D" id="2.170.150.80">
    <property type="entry name" value="NAC domain"/>
    <property type="match status" value="1"/>
</dbReference>
<organism evidence="9 10">
    <name type="scientific">Coptis chinensis</name>
    <dbReference type="NCBI Taxonomy" id="261450"/>
    <lineage>
        <taxon>Eukaryota</taxon>
        <taxon>Viridiplantae</taxon>
        <taxon>Streptophyta</taxon>
        <taxon>Embryophyta</taxon>
        <taxon>Tracheophyta</taxon>
        <taxon>Spermatophyta</taxon>
        <taxon>Magnoliopsida</taxon>
        <taxon>Ranunculales</taxon>
        <taxon>Ranunculaceae</taxon>
        <taxon>Coptidoideae</taxon>
        <taxon>Coptis</taxon>
    </lineage>
</organism>
<protein>
    <recommendedName>
        <fullName evidence="8">NAC domain-containing protein</fullName>
    </recommendedName>
</protein>
<dbReference type="AlphaFoldDB" id="A0A835H9T1"/>
<dbReference type="OrthoDB" id="1727108at2759"/>
<dbReference type="InterPro" id="IPR000988">
    <property type="entry name" value="Ribosomal_eL24-rel_N"/>
</dbReference>
<dbReference type="Gene3D" id="2.30.170.20">
    <property type="entry name" value="Ribosomal protein L24e"/>
    <property type="match status" value="1"/>
</dbReference>
<dbReference type="PANTHER" id="PTHR10792">
    <property type="entry name" value="60S RIBOSOMAL PROTEIN L24"/>
    <property type="match status" value="1"/>
</dbReference>
<evidence type="ECO:0000256" key="7">
    <source>
        <dbReference type="ARBA" id="ARBA00023274"/>
    </source>
</evidence>
<dbReference type="InterPro" id="IPR003441">
    <property type="entry name" value="NAC-dom"/>
</dbReference>
<evidence type="ECO:0000256" key="6">
    <source>
        <dbReference type="ARBA" id="ARBA00023242"/>
    </source>
</evidence>
<proteinExistence type="inferred from homology"/>
<feature type="non-terminal residue" evidence="9">
    <location>
        <position position="225"/>
    </location>
</feature>
<dbReference type="SMR" id="A0A835H9T1"/>
<evidence type="ECO:0000259" key="8">
    <source>
        <dbReference type="PROSITE" id="PS51005"/>
    </source>
</evidence>
<dbReference type="CDD" id="cd00472">
    <property type="entry name" value="Ribosomal_L24e_L24"/>
    <property type="match status" value="1"/>
</dbReference>
<dbReference type="SUPFAM" id="SSF57716">
    <property type="entry name" value="Glucocorticoid receptor-like (DNA-binding domain)"/>
    <property type="match status" value="1"/>
</dbReference>
<dbReference type="SUPFAM" id="SSF101941">
    <property type="entry name" value="NAC domain"/>
    <property type="match status" value="1"/>
</dbReference>
<gene>
    <name evidence="9" type="ORF">IFM89_030446</name>
</gene>
<evidence type="ECO:0000256" key="2">
    <source>
        <dbReference type="ARBA" id="ARBA00022980"/>
    </source>
</evidence>
<evidence type="ECO:0000313" key="9">
    <source>
        <dbReference type="EMBL" id="KAF9594317.1"/>
    </source>
</evidence>
<accession>A0A835H9T1</accession>
<dbReference type="PROSITE" id="PS51005">
    <property type="entry name" value="NAC"/>
    <property type="match status" value="1"/>
</dbReference>
<keyword evidence="5" id="KW-0804">Transcription</keyword>
<sequence length="225" mass="26447">TELCRFSGVKIYPGRGIRFVCADSQVFLYLISKCKRYFHNRLKPSKLTWTAMYMKQHHKTRRRTTRKPYSRSIVGATLEVIQKKRTEKTETPDATREAALVYMTIRRIKVCRGTTFSHHLPIVITFVFLGRSTHVQMERGQLSALAGEGRYWKITESSAKIYDKNGNVGYKKPFSFYRGRPGRDERTDWIMHEYIVQVDQEWWPITWCCARLLKMTLKAGEIINP</sequence>
<keyword evidence="7" id="KW-0687">Ribonucleoprotein</keyword>
<dbReference type="InterPro" id="IPR056366">
    <property type="entry name" value="Ribosomal_eL24"/>
</dbReference>
<dbReference type="GO" id="GO:0006355">
    <property type="term" value="P:regulation of DNA-templated transcription"/>
    <property type="evidence" value="ECO:0007669"/>
    <property type="project" value="InterPro"/>
</dbReference>
<dbReference type="GO" id="GO:0003677">
    <property type="term" value="F:DNA binding"/>
    <property type="evidence" value="ECO:0007669"/>
    <property type="project" value="UniProtKB-KW"/>
</dbReference>
<dbReference type="PANTHER" id="PTHR10792:SF1">
    <property type="entry name" value="RIBOSOMAL PROTEIN L24"/>
    <property type="match status" value="1"/>
</dbReference>
<comment type="similarity">
    <text evidence="1">Belongs to the eukaryotic ribosomal protein eL24 family.</text>
</comment>
<dbReference type="Pfam" id="PF01246">
    <property type="entry name" value="Ribosomal_L24e"/>
    <property type="match status" value="1"/>
</dbReference>